<name>A0A0G0M3P7_UNCC2</name>
<dbReference type="STRING" id="1618345.UT18_C0006G0068"/>
<organism evidence="2 3">
    <name type="scientific">candidate division CPR2 bacterium GW2011_GWC2_39_10</name>
    <dbReference type="NCBI Taxonomy" id="1618345"/>
    <lineage>
        <taxon>Bacteria</taxon>
        <taxon>Bacteria division CPR2</taxon>
    </lineage>
</organism>
<evidence type="ECO:0000313" key="2">
    <source>
        <dbReference type="EMBL" id="KKQ94970.1"/>
    </source>
</evidence>
<accession>A0A0G0M3P7</accession>
<reference evidence="2" key="1">
    <citation type="journal article" date="2015" name="Nature">
        <title>rRNA introns, odd ribosomes, and small enigmatic genomes across a large radiation of phyla.</title>
        <authorList>
            <person name="Brown C.T."/>
            <person name="Hug L.A."/>
            <person name="Thomas B.C."/>
            <person name="Sharon I."/>
            <person name="Castelle C.J."/>
            <person name="Singh A."/>
            <person name="Wilkins M.J."/>
            <person name="Williams K.H."/>
            <person name="Banfield J.F."/>
        </authorList>
    </citation>
    <scope>NUCLEOTIDE SEQUENCE [LARGE SCALE GENOMIC DNA]</scope>
</reference>
<dbReference type="InterPro" id="IPR029787">
    <property type="entry name" value="Nucleotide_cyclase"/>
</dbReference>
<dbReference type="EMBL" id="LBVV01000006">
    <property type="protein sequence ID" value="KKQ94970.1"/>
    <property type="molecule type" value="Genomic_DNA"/>
</dbReference>
<dbReference type="InterPro" id="IPR043128">
    <property type="entry name" value="Rev_trsase/Diguanyl_cyclase"/>
</dbReference>
<dbReference type="InterPro" id="IPR000160">
    <property type="entry name" value="GGDEF_dom"/>
</dbReference>
<feature type="domain" description="GGDEF" evidence="1">
    <location>
        <begin position="82"/>
        <end position="198"/>
    </location>
</feature>
<dbReference type="SMART" id="SM00267">
    <property type="entry name" value="GGDEF"/>
    <property type="match status" value="1"/>
</dbReference>
<evidence type="ECO:0000313" key="3">
    <source>
        <dbReference type="Proteomes" id="UP000034207"/>
    </source>
</evidence>
<proteinExistence type="predicted"/>
<comment type="caution">
    <text evidence="2">The sequence shown here is derived from an EMBL/GenBank/DDBJ whole genome shotgun (WGS) entry which is preliminary data.</text>
</comment>
<dbReference type="SUPFAM" id="SSF55073">
    <property type="entry name" value="Nucleotide cyclase"/>
    <property type="match status" value="1"/>
</dbReference>
<dbReference type="Pfam" id="PF00990">
    <property type="entry name" value="GGDEF"/>
    <property type="match status" value="1"/>
</dbReference>
<sequence>MIHVNLKEKERQWIEEIEKIASSDHSIAERIEAVKLLSSRIGNYLKEAGDNVVIDELTGFVSQAFLGQFLDKKFQESQSFNEDLTIVVLHLKLFSVFWDSFGDMAAASASSLIADIIEKSVRSGDVVCRFENDKFVIIMLDTDATQATRISDMIKHEVQITNFGRNDHLGLDFAVVSKNQGYDSPDRMFEQALNLING</sequence>
<gene>
    <name evidence="2" type="ORF">UT18_C0006G0068</name>
</gene>
<dbReference type="NCBIfam" id="TIGR00254">
    <property type="entry name" value="GGDEF"/>
    <property type="match status" value="1"/>
</dbReference>
<evidence type="ECO:0000259" key="1">
    <source>
        <dbReference type="PROSITE" id="PS50887"/>
    </source>
</evidence>
<dbReference type="Gene3D" id="3.30.70.270">
    <property type="match status" value="1"/>
</dbReference>
<dbReference type="PROSITE" id="PS50887">
    <property type="entry name" value="GGDEF"/>
    <property type="match status" value="1"/>
</dbReference>
<protein>
    <submittedName>
        <fullName evidence="2">Diguanylate cyclase (GGDEF) domain-containing protein</fullName>
    </submittedName>
</protein>
<dbReference type="Proteomes" id="UP000034207">
    <property type="component" value="Unassembled WGS sequence"/>
</dbReference>
<dbReference type="AlphaFoldDB" id="A0A0G0M3P7"/>